<accession>A0A0D6L3R8</accession>
<dbReference type="AlphaFoldDB" id="A0A0D6L3R8"/>
<dbReference type="InterPro" id="IPR046453">
    <property type="entry name" value="GpA_ATPase"/>
</dbReference>
<sequence length="63" mass="6968">MMDAITDPDNEDIVFITSSQVGKTTILVAAQGYYCEAEPCAQLSAWPTQDLADKYQEESFDTT</sequence>
<proteinExistence type="predicted"/>
<evidence type="ECO:0000313" key="2">
    <source>
        <dbReference type="EMBL" id="EPB65379.1"/>
    </source>
</evidence>
<reference evidence="2 3" key="1">
    <citation type="submission" date="2013-05" db="EMBL/GenBank/DDBJ databases">
        <title>Draft genome of the parasitic nematode Anyclostoma ceylanicum.</title>
        <authorList>
            <person name="Mitreva M."/>
        </authorList>
    </citation>
    <scope>NUCLEOTIDE SEQUENCE [LARGE SCALE GENOMIC DNA]</scope>
</reference>
<dbReference type="Pfam" id="PF05876">
    <property type="entry name" value="GpA_ATPase"/>
    <property type="match status" value="1"/>
</dbReference>
<protein>
    <recommendedName>
        <fullName evidence="1">Phage terminase large subunit GpA ATPase domain-containing protein</fullName>
    </recommendedName>
</protein>
<dbReference type="EMBL" id="KE128761">
    <property type="protein sequence ID" value="EPB65379.1"/>
    <property type="molecule type" value="Genomic_DNA"/>
</dbReference>
<dbReference type="Proteomes" id="UP000054495">
    <property type="component" value="Unassembled WGS sequence"/>
</dbReference>
<organism evidence="2 3">
    <name type="scientific">Ancylostoma ceylanicum</name>
    <dbReference type="NCBI Taxonomy" id="53326"/>
    <lineage>
        <taxon>Eukaryota</taxon>
        <taxon>Metazoa</taxon>
        <taxon>Ecdysozoa</taxon>
        <taxon>Nematoda</taxon>
        <taxon>Chromadorea</taxon>
        <taxon>Rhabditida</taxon>
        <taxon>Rhabditina</taxon>
        <taxon>Rhabditomorpha</taxon>
        <taxon>Strongyloidea</taxon>
        <taxon>Ancylostomatidae</taxon>
        <taxon>Ancylostomatinae</taxon>
        <taxon>Ancylostoma</taxon>
    </lineage>
</organism>
<dbReference type="GO" id="GO:0016887">
    <property type="term" value="F:ATP hydrolysis activity"/>
    <property type="evidence" value="ECO:0007669"/>
    <property type="project" value="InterPro"/>
</dbReference>
<keyword evidence="3" id="KW-1185">Reference proteome</keyword>
<feature type="domain" description="Phage terminase large subunit GpA ATPase" evidence="1">
    <location>
        <begin position="1"/>
        <end position="61"/>
    </location>
</feature>
<evidence type="ECO:0000259" key="1">
    <source>
        <dbReference type="Pfam" id="PF05876"/>
    </source>
</evidence>
<name>A0A0D6L3R8_9BILA</name>
<evidence type="ECO:0000313" key="3">
    <source>
        <dbReference type="Proteomes" id="UP000054495"/>
    </source>
</evidence>
<gene>
    <name evidence="2" type="ORF">ANCCEY_15558</name>
</gene>
<feature type="non-terminal residue" evidence="2">
    <location>
        <position position="63"/>
    </location>
</feature>